<dbReference type="InterPro" id="IPR016186">
    <property type="entry name" value="C-type_lectin-like/link_sf"/>
</dbReference>
<name>A0AAD8FPC9_ACIOX</name>
<evidence type="ECO:0000256" key="1">
    <source>
        <dbReference type="ARBA" id="ARBA00023157"/>
    </source>
</evidence>
<evidence type="ECO:0000313" key="4">
    <source>
        <dbReference type="Proteomes" id="UP001230051"/>
    </source>
</evidence>
<dbReference type="Proteomes" id="UP001230051">
    <property type="component" value="Unassembled WGS sequence"/>
</dbReference>
<feature type="non-terminal residue" evidence="3">
    <location>
        <position position="1"/>
    </location>
</feature>
<dbReference type="Gene3D" id="3.10.100.10">
    <property type="entry name" value="Mannose-Binding Protein A, subunit A"/>
    <property type="match status" value="2"/>
</dbReference>
<dbReference type="PROSITE" id="PS00615">
    <property type="entry name" value="C_TYPE_LECTIN_1"/>
    <property type="match status" value="1"/>
</dbReference>
<evidence type="ECO:0000313" key="3">
    <source>
        <dbReference type="EMBL" id="KAK1152040.1"/>
    </source>
</evidence>
<protein>
    <submittedName>
        <fullName evidence="3">Macrophage mannose receptor 1-like</fullName>
    </submittedName>
</protein>
<feature type="domain" description="C-type lectin" evidence="2">
    <location>
        <begin position="1"/>
        <end position="97"/>
    </location>
</feature>
<dbReference type="SUPFAM" id="SSF56436">
    <property type="entry name" value="C-type lectin-like"/>
    <property type="match status" value="2"/>
</dbReference>
<sequence>STWTEARSYCRAKHTDLVTVHSQEEAQQIQYQTNSPTLTTWTGLYYDSENWQWSNGDLVSYTNWSAGINRVQFCAKVDEKGSWIQSVCDDEYPFMCYNVTSNITERYTLIKTQKTWTEAQKYCKVHHTDLISVKSDSENEDIVKKAQGSPFWIGLFNEPWNWADGGNSTFRNWDSGYPSNYGVNSNCTVIYGKTQGKWRNYPCRTTFPFICYGGKYLCPVWALF</sequence>
<dbReference type="InterPro" id="IPR001304">
    <property type="entry name" value="C-type_lectin-like"/>
</dbReference>
<keyword evidence="1" id="KW-1015">Disulfide bond</keyword>
<dbReference type="AlphaFoldDB" id="A0AAD8FPC9"/>
<dbReference type="PANTHER" id="PTHR45784:SF5">
    <property type="entry name" value="C-TYPE LECTIN DOMAIN FAMILY 20 MEMBER A-RELATED"/>
    <property type="match status" value="1"/>
</dbReference>
<dbReference type="InterPro" id="IPR018378">
    <property type="entry name" value="C-type_lectin_CS"/>
</dbReference>
<organism evidence="3 4">
    <name type="scientific">Acipenser oxyrinchus oxyrinchus</name>
    <dbReference type="NCBI Taxonomy" id="40147"/>
    <lineage>
        <taxon>Eukaryota</taxon>
        <taxon>Metazoa</taxon>
        <taxon>Chordata</taxon>
        <taxon>Craniata</taxon>
        <taxon>Vertebrata</taxon>
        <taxon>Euteleostomi</taxon>
        <taxon>Actinopterygii</taxon>
        <taxon>Chondrostei</taxon>
        <taxon>Acipenseriformes</taxon>
        <taxon>Acipenseridae</taxon>
        <taxon>Acipenser</taxon>
    </lineage>
</organism>
<dbReference type="EMBL" id="JAGXEW010000048">
    <property type="protein sequence ID" value="KAK1152040.1"/>
    <property type="molecule type" value="Genomic_DNA"/>
</dbReference>
<dbReference type="PANTHER" id="PTHR45784">
    <property type="entry name" value="C-TYPE LECTIN DOMAIN FAMILY 20 MEMBER A-RELATED"/>
    <property type="match status" value="1"/>
</dbReference>
<keyword evidence="3" id="KW-0675">Receptor</keyword>
<gene>
    <name evidence="3" type="primary">PLA2R1</name>
    <name evidence="3" type="ORF">AOXY_G31592</name>
</gene>
<evidence type="ECO:0000259" key="2">
    <source>
        <dbReference type="PROSITE" id="PS50041"/>
    </source>
</evidence>
<dbReference type="InterPro" id="IPR016187">
    <property type="entry name" value="CTDL_fold"/>
</dbReference>
<reference evidence="3" key="1">
    <citation type="submission" date="2022-02" db="EMBL/GenBank/DDBJ databases">
        <title>Atlantic sturgeon de novo genome assembly.</title>
        <authorList>
            <person name="Stock M."/>
            <person name="Klopp C."/>
            <person name="Guiguen Y."/>
            <person name="Cabau C."/>
            <person name="Parinello H."/>
            <person name="Santidrian Yebra-Pimentel E."/>
            <person name="Kuhl H."/>
            <person name="Dirks R.P."/>
            <person name="Guessner J."/>
            <person name="Wuertz S."/>
            <person name="Du K."/>
            <person name="Schartl M."/>
        </authorList>
    </citation>
    <scope>NUCLEOTIDE SEQUENCE</scope>
    <source>
        <strain evidence="3">STURGEONOMICS-FGT-2020</strain>
        <tissue evidence="3">Whole blood</tissue>
    </source>
</reference>
<comment type="caution">
    <text evidence="3">The sequence shown here is derived from an EMBL/GenBank/DDBJ whole genome shotgun (WGS) entry which is preliminary data.</text>
</comment>
<feature type="domain" description="C-type lectin" evidence="2">
    <location>
        <begin position="92"/>
        <end position="212"/>
    </location>
</feature>
<dbReference type="SMART" id="SM00034">
    <property type="entry name" value="CLECT"/>
    <property type="match status" value="2"/>
</dbReference>
<dbReference type="Pfam" id="PF00059">
    <property type="entry name" value="Lectin_C"/>
    <property type="match status" value="2"/>
</dbReference>
<accession>A0AAD8FPC9</accession>
<keyword evidence="4" id="KW-1185">Reference proteome</keyword>
<proteinExistence type="predicted"/>
<dbReference type="PROSITE" id="PS50041">
    <property type="entry name" value="C_TYPE_LECTIN_2"/>
    <property type="match status" value="2"/>
</dbReference>